<protein>
    <submittedName>
        <fullName evidence="3">DUF3099 domain-containing protein</fullName>
    </submittedName>
</protein>
<sequence>MRTNRRADRSAGRTVVTNGTSRWRHRPGTRGTQAVQSITSAPRPLAQDVHDRTVRYLVSMGIRTACFLLLFVVPGWWKLLCVAGAVILPAVAVILANAGRERPERPTATMAPEETVPPQRRLGYDPTTEYLR</sequence>
<evidence type="ECO:0000313" key="4">
    <source>
        <dbReference type="Proteomes" id="UP001597277"/>
    </source>
</evidence>
<dbReference type="EMBL" id="JBHUEE010000004">
    <property type="protein sequence ID" value="MFD1718146.1"/>
    <property type="molecule type" value="Genomic_DNA"/>
</dbReference>
<proteinExistence type="predicted"/>
<evidence type="ECO:0000313" key="3">
    <source>
        <dbReference type="EMBL" id="MFD1718146.1"/>
    </source>
</evidence>
<name>A0ABW4L3I5_9MICO</name>
<keyword evidence="4" id="KW-1185">Reference proteome</keyword>
<feature type="transmembrane region" description="Helical" evidence="2">
    <location>
        <begin position="53"/>
        <end position="71"/>
    </location>
</feature>
<dbReference type="Pfam" id="PF11298">
    <property type="entry name" value="DUF3099"/>
    <property type="match status" value="1"/>
</dbReference>
<comment type="caution">
    <text evidence="3">The sequence shown here is derived from an EMBL/GenBank/DDBJ whole genome shotgun (WGS) entry which is preliminary data.</text>
</comment>
<feature type="region of interest" description="Disordered" evidence="1">
    <location>
        <begin position="1"/>
        <end position="29"/>
    </location>
</feature>
<organism evidence="3 4">
    <name type="scientific">Georgenia deserti</name>
    <dbReference type="NCBI Taxonomy" id="2093781"/>
    <lineage>
        <taxon>Bacteria</taxon>
        <taxon>Bacillati</taxon>
        <taxon>Actinomycetota</taxon>
        <taxon>Actinomycetes</taxon>
        <taxon>Micrococcales</taxon>
        <taxon>Bogoriellaceae</taxon>
        <taxon>Georgenia</taxon>
    </lineage>
</organism>
<dbReference type="Proteomes" id="UP001597277">
    <property type="component" value="Unassembled WGS sequence"/>
</dbReference>
<reference evidence="4" key="1">
    <citation type="journal article" date="2019" name="Int. J. Syst. Evol. Microbiol.">
        <title>The Global Catalogue of Microorganisms (GCM) 10K type strain sequencing project: providing services to taxonomists for standard genome sequencing and annotation.</title>
        <authorList>
            <consortium name="The Broad Institute Genomics Platform"/>
            <consortium name="The Broad Institute Genome Sequencing Center for Infectious Disease"/>
            <person name="Wu L."/>
            <person name="Ma J."/>
        </authorList>
    </citation>
    <scope>NUCLEOTIDE SEQUENCE [LARGE SCALE GENOMIC DNA]</scope>
    <source>
        <strain evidence="4">JCM 17130</strain>
    </source>
</reference>
<evidence type="ECO:0000256" key="1">
    <source>
        <dbReference type="SAM" id="MobiDB-lite"/>
    </source>
</evidence>
<dbReference type="InterPro" id="IPR021449">
    <property type="entry name" value="DUF3099"/>
</dbReference>
<feature type="region of interest" description="Disordered" evidence="1">
    <location>
        <begin position="99"/>
        <end position="132"/>
    </location>
</feature>
<evidence type="ECO:0000256" key="2">
    <source>
        <dbReference type="SAM" id="Phobius"/>
    </source>
</evidence>
<keyword evidence="2" id="KW-1133">Transmembrane helix</keyword>
<accession>A0ABW4L3I5</accession>
<keyword evidence="2" id="KW-0472">Membrane</keyword>
<dbReference type="RefSeq" id="WP_388005835.1">
    <property type="nucleotide sequence ID" value="NZ_JBHUEE010000004.1"/>
</dbReference>
<feature type="transmembrane region" description="Helical" evidence="2">
    <location>
        <begin position="77"/>
        <end position="96"/>
    </location>
</feature>
<feature type="compositionally biased region" description="Basic and acidic residues" evidence="1">
    <location>
        <begin position="1"/>
        <end position="11"/>
    </location>
</feature>
<gene>
    <name evidence="3" type="ORF">ACFSE6_09885</name>
</gene>
<keyword evidence="2" id="KW-0812">Transmembrane</keyword>